<name>A0A1G7BWG7_9SPHI</name>
<sequence>MIRYFPLDNTHNKLYAEIGETIKEHYPIGVINDTPEYKEHPGIKKIMAIISENAAQNKKFNKPWIDFLKKLRSGSKKKIYNNSLLTDVAFSGELILESYEDNALFRTKKIIFSVSLIAPFFSICGVDETAIKERGDGFKRAYPAINVITESPFEEFENDFIYVQTEIEKKFTGYKLVPVRVSMCHVKDLHTPNLSDKLHNALFNGYFDFNHVQFFRGEMYYGSGPGNITVQMLPPPPIV</sequence>
<accession>A0A1G7BWG7</accession>
<organism evidence="1 2">
    <name type="scientific">Mucilaginibacter pineti</name>
    <dbReference type="NCBI Taxonomy" id="1391627"/>
    <lineage>
        <taxon>Bacteria</taxon>
        <taxon>Pseudomonadati</taxon>
        <taxon>Bacteroidota</taxon>
        <taxon>Sphingobacteriia</taxon>
        <taxon>Sphingobacteriales</taxon>
        <taxon>Sphingobacteriaceae</taxon>
        <taxon>Mucilaginibacter</taxon>
    </lineage>
</organism>
<dbReference type="EMBL" id="FNAI01000005">
    <property type="protein sequence ID" value="SDE30910.1"/>
    <property type="molecule type" value="Genomic_DNA"/>
</dbReference>
<dbReference type="RefSeq" id="WP_091149762.1">
    <property type="nucleotide sequence ID" value="NZ_FNAI01000005.1"/>
</dbReference>
<evidence type="ECO:0000313" key="1">
    <source>
        <dbReference type="EMBL" id="SDE30910.1"/>
    </source>
</evidence>
<dbReference type="Proteomes" id="UP000199072">
    <property type="component" value="Unassembled WGS sequence"/>
</dbReference>
<evidence type="ECO:0000313" key="2">
    <source>
        <dbReference type="Proteomes" id="UP000199072"/>
    </source>
</evidence>
<protein>
    <submittedName>
        <fullName evidence="1">Uncharacterized protein</fullName>
    </submittedName>
</protein>
<reference evidence="1 2" key="1">
    <citation type="submission" date="2016-10" db="EMBL/GenBank/DDBJ databases">
        <authorList>
            <person name="de Groot N.N."/>
        </authorList>
    </citation>
    <scope>NUCLEOTIDE SEQUENCE [LARGE SCALE GENOMIC DNA]</scope>
    <source>
        <strain evidence="1 2">47C3B</strain>
    </source>
</reference>
<dbReference type="STRING" id="1391627.SAMN05216464_105178"/>
<dbReference type="OrthoDB" id="795641at2"/>
<keyword evidence="2" id="KW-1185">Reference proteome</keyword>
<gene>
    <name evidence="1" type="ORF">SAMN05216464_105178</name>
</gene>
<proteinExistence type="predicted"/>
<dbReference type="AlphaFoldDB" id="A0A1G7BWG7"/>